<sequence>MASTPHLSDLAPEILTSIFGHFCFHCCGEYDQPCVDTLQQPFAKVRDIYTQGVYLLPWQSIGRKSLFSLCLVSRRLRKLAQPILHHEFTLGYCICHFGAEMLNDLPSNPLLSFFRTVTTYPDLAREVKHVYFNPDVLERVDSHVFRCWFLQDENTRSIPFRQAWERCMSNTTQEERALWPKNLPWFLETLHGQPDKDLERKARQDSASHGRLPETRWTWVELVLLLLAQLPNLEGFMLKAHWSNRSPPPVFQVNGPFLKTITVDHIHGYPIMDLPLNLHTINLNRCHVDTMEPTHLIPALKTLRITDCAIKQDAFQILLDACTGGLSNFAYEAAVMDPDPYALRLSDESHLYQHSPVQVMLYLERHIPTLESLHLDFRQANYGTSHPVFHLITFQSLKHVSISSDIIYGSKKEEVYDSISLVHRFPQSIISLSIELLSGPIDHHMQLESELVGLADLKRRQTSRFPNLQLVSTSSEQHFGVELESLFRAVGVDFRHYNELACYIGFRNTPLSPFETLLSPTPGLPDRF</sequence>
<evidence type="ECO:0000313" key="1">
    <source>
        <dbReference type="EMBL" id="KPM43597.1"/>
    </source>
</evidence>
<organism evidence="1 2">
    <name type="scientific">Neonectria ditissima</name>
    <dbReference type="NCBI Taxonomy" id="78410"/>
    <lineage>
        <taxon>Eukaryota</taxon>
        <taxon>Fungi</taxon>
        <taxon>Dikarya</taxon>
        <taxon>Ascomycota</taxon>
        <taxon>Pezizomycotina</taxon>
        <taxon>Sordariomycetes</taxon>
        <taxon>Hypocreomycetidae</taxon>
        <taxon>Hypocreales</taxon>
        <taxon>Nectriaceae</taxon>
        <taxon>Neonectria</taxon>
    </lineage>
</organism>
<gene>
    <name evidence="1" type="ORF">AK830_g2925</name>
</gene>
<dbReference type="STRING" id="78410.A0A0P7BR22"/>
<dbReference type="SUPFAM" id="SSF52047">
    <property type="entry name" value="RNI-like"/>
    <property type="match status" value="1"/>
</dbReference>
<evidence type="ECO:0000313" key="2">
    <source>
        <dbReference type="Proteomes" id="UP000050424"/>
    </source>
</evidence>
<accession>A0A0P7BR22</accession>
<dbReference type="AlphaFoldDB" id="A0A0P7BR22"/>
<dbReference type="OrthoDB" id="2520703at2759"/>
<protein>
    <submittedName>
        <fullName evidence="1">Uncharacterized protein</fullName>
    </submittedName>
</protein>
<keyword evidence="2" id="KW-1185">Reference proteome</keyword>
<comment type="caution">
    <text evidence="1">The sequence shown here is derived from an EMBL/GenBank/DDBJ whole genome shotgun (WGS) entry which is preliminary data.</text>
</comment>
<reference evidence="1 2" key="1">
    <citation type="submission" date="2015-09" db="EMBL/GenBank/DDBJ databases">
        <title>Draft genome of a European isolate of the apple canker pathogen Neonectria ditissima.</title>
        <authorList>
            <person name="Gomez-Cortecero A."/>
            <person name="Harrison R.J."/>
            <person name="Armitage A.D."/>
        </authorList>
    </citation>
    <scope>NUCLEOTIDE SEQUENCE [LARGE SCALE GENOMIC DNA]</scope>
    <source>
        <strain evidence="1 2">R09/05</strain>
    </source>
</reference>
<proteinExistence type="predicted"/>
<dbReference type="Proteomes" id="UP000050424">
    <property type="component" value="Unassembled WGS sequence"/>
</dbReference>
<name>A0A0P7BR22_9HYPO</name>
<dbReference type="EMBL" id="LKCW01000030">
    <property type="protein sequence ID" value="KPM43597.1"/>
    <property type="molecule type" value="Genomic_DNA"/>
</dbReference>